<evidence type="ECO:0000313" key="3">
    <source>
        <dbReference type="EMBL" id="MBB4021672.1"/>
    </source>
</evidence>
<proteinExistence type="predicted"/>
<dbReference type="InterPro" id="IPR009100">
    <property type="entry name" value="AcylCoA_DH/oxidase_NM_dom_sf"/>
</dbReference>
<dbReference type="SUPFAM" id="SSF47203">
    <property type="entry name" value="Acyl-CoA dehydrogenase C-terminal domain-like"/>
    <property type="match status" value="1"/>
</dbReference>
<reference evidence="3" key="1">
    <citation type="submission" date="2020-08" db="EMBL/GenBank/DDBJ databases">
        <title>Genomic Encyclopedia of Type Strains, Phase IV (KMG-IV): sequencing the most valuable type-strain genomes for metagenomic binning, comparative biology and taxonomic classification.</title>
        <authorList>
            <person name="Goeker M."/>
        </authorList>
    </citation>
    <scope>NUCLEOTIDE SEQUENCE [LARGE SCALE GENOMIC DNA]</scope>
    <source>
        <strain evidence="3">DSM 105040</strain>
    </source>
</reference>
<gene>
    <name evidence="3" type="ORF">GGR17_001463</name>
</gene>
<evidence type="ECO:0000259" key="2">
    <source>
        <dbReference type="Pfam" id="PF08028"/>
    </source>
</evidence>
<keyword evidence="4" id="KW-1185">Reference proteome</keyword>
<organism evidence="3 4">
    <name type="scientific">Actibacterium naphthalenivorans</name>
    <dbReference type="NCBI Taxonomy" id="1614693"/>
    <lineage>
        <taxon>Bacteria</taxon>
        <taxon>Pseudomonadati</taxon>
        <taxon>Pseudomonadota</taxon>
        <taxon>Alphaproteobacteria</taxon>
        <taxon>Rhodobacterales</taxon>
        <taxon>Roseobacteraceae</taxon>
        <taxon>Actibacterium</taxon>
    </lineage>
</organism>
<keyword evidence="3" id="KW-0503">Monooxygenase</keyword>
<evidence type="ECO:0000256" key="1">
    <source>
        <dbReference type="ARBA" id="ARBA00023002"/>
    </source>
</evidence>
<dbReference type="Proteomes" id="UP000585681">
    <property type="component" value="Unassembled WGS sequence"/>
</dbReference>
<protein>
    <submittedName>
        <fullName evidence="3">3-hydroxy-9,10-secoandrosta-1,3,5(10)-triene-9, 17-dione monooxygenase</fullName>
        <ecNumber evidence="3">1.14.14.12</ecNumber>
    </submittedName>
</protein>
<dbReference type="GO" id="GO:0036383">
    <property type="term" value="F:3-hydroxy-9,10-secoandrosta-1,3,5(10)-triene-9,17-dione monooxygenase activity"/>
    <property type="evidence" value="ECO:0007669"/>
    <property type="project" value="UniProtKB-EC"/>
</dbReference>
<evidence type="ECO:0000313" key="4">
    <source>
        <dbReference type="Proteomes" id="UP000585681"/>
    </source>
</evidence>
<name>A0A840CC78_9RHOB</name>
<dbReference type="InterPro" id="IPR046373">
    <property type="entry name" value="Acyl-CoA_Oxase/DH_mid-dom_sf"/>
</dbReference>
<dbReference type="GO" id="GO:0016627">
    <property type="term" value="F:oxidoreductase activity, acting on the CH-CH group of donors"/>
    <property type="evidence" value="ECO:0007669"/>
    <property type="project" value="InterPro"/>
</dbReference>
<dbReference type="PIRSF" id="PIRSF016578">
    <property type="entry name" value="HsaA"/>
    <property type="match status" value="1"/>
</dbReference>
<dbReference type="Gene3D" id="1.10.540.10">
    <property type="entry name" value="Acyl-CoA dehydrogenase/oxidase, N-terminal domain"/>
    <property type="match status" value="1"/>
</dbReference>
<feature type="domain" description="Acyl-CoA dehydrogenase C-terminal" evidence="2">
    <location>
        <begin position="241"/>
        <end position="362"/>
    </location>
</feature>
<dbReference type="EMBL" id="JACIEQ010000001">
    <property type="protein sequence ID" value="MBB4021672.1"/>
    <property type="molecule type" value="Genomic_DNA"/>
</dbReference>
<accession>A0A840CC78</accession>
<dbReference type="SUPFAM" id="SSF56645">
    <property type="entry name" value="Acyl-CoA dehydrogenase NM domain-like"/>
    <property type="match status" value="1"/>
</dbReference>
<dbReference type="RefSeq" id="WP_054540236.1">
    <property type="nucleotide sequence ID" value="NZ_JACIEQ010000001.1"/>
</dbReference>
<dbReference type="Pfam" id="PF08028">
    <property type="entry name" value="Acyl-CoA_dh_2"/>
    <property type="match status" value="1"/>
</dbReference>
<comment type="caution">
    <text evidence="3">The sequence shown here is derived from an EMBL/GenBank/DDBJ whole genome shotgun (WGS) entry which is preliminary data.</text>
</comment>
<dbReference type="InterPro" id="IPR013107">
    <property type="entry name" value="Acyl-CoA_DH_C"/>
</dbReference>
<dbReference type="Gene3D" id="1.20.140.10">
    <property type="entry name" value="Butyryl-CoA Dehydrogenase, subunit A, domain 3"/>
    <property type="match status" value="1"/>
</dbReference>
<dbReference type="InterPro" id="IPR037069">
    <property type="entry name" value="AcylCoA_DH/ox_N_sf"/>
</dbReference>
<dbReference type="InterPro" id="IPR036250">
    <property type="entry name" value="AcylCo_DH-like_C"/>
</dbReference>
<keyword evidence="1 3" id="KW-0560">Oxidoreductase</keyword>
<dbReference type="Gene3D" id="2.40.110.10">
    <property type="entry name" value="Butyryl-CoA Dehydrogenase, subunit A, domain 2"/>
    <property type="match status" value="1"/>
</dbReference>
<dbReference type="AlphaFoldDB" id="A0A840CC78"/>
<sequence>MNIEAVSSQTTPEDLIRAARDMIPTLRERAAHCEQIRKIPQETWNDFRDAKLLRAAQPRKFGGFEFGIDTIAEIGMEVGRGCGSSAWMAGQWPGHQFMVGYLPLEAQHEYWDANPDTMSSTASAVAKLNIEPEGDGWRITDSQMRFSSGCDYAEWIHFITMHGLCLIPKSDFEVVDDWYVSGLRGTGSKSIVIKDAYVPPHRFVSLEQLKMCSTPGAEIYPDNPYYRAPFNLVVNQLLLSATIGMARGVLDIFEERVTGRINLHTFESAALSAGAQMRFAESHAEVTAAMMYVRHNCQQMKEWGEANHVPDQAERAEARRNVAYGALLAVRAAERLLTAGDAKGMYEDHPLGRLGRDVHMAGLQANLTWDEPAQSFSRARWGVEQPLSYLT</sequence>
<dbReference type="GO" id="GO:0050660">
    <property type="term" value="F:flavin adenine dinucleotide binding"/>
    <property type="evidence" value="ECO:0007669"/>
    <property type="project" value="InterPro"/>
</dbReference>
<dbReference type="EC" id="1.14.14.12" evidence="3"/>